<dbReference type="Pfam" id="PF07732">
    <property type="entry name" value="Cu-oxidase_3"/>
    <property type="match status" value="1"/>
</dbReference>
<evidence type="ECO:0000259" key="8">
    <source>
        <dbReference type="Pfam" id="PF07732"/>
    </source>
</evidence>
<dbReference type="CDD" id="cd13896">
    <property type="entry name" value="CuRO_3_CopA"/>
    <property type="match status" value="1"/>
</dbReference>
<dbReference type="InterPro" id="IPR034282">
    <property type="entry name" value="CuRO_2_CopA"/>
</dbReference>
<feature type="domain" description="Plastocyanin-like" evidence="8">
    <location>
        <begin position="65"/>
        <end position="174"/>
    </location>
</feature>
<dbReference type="PANTHER" id="PTHR11709:SF394">
    <property type="entry name" value="FI03373P-RELATED"/>
    <property type="match status" value="1"/>
</dbReference>
<dbReference type="InterPro" id="IPR034284">
    <property type="entry name" value="CuRO_1_CopA"/>
</dbReference>
<comment type="subcellular location">
    <subcellularLocation>
        <location evidence="1">Periplasm</location>
    </subcellularLocation>
</comment>
<dbReference type="InterPro" id="IPR008972">
    <property type="entry name" value="Cupredoxin"/>
</dbReference>
<evidence type="ECO:0000259" key="6">
    <source>
        <dbReference type="Pfam" id="PF00394"/>
    </source>
</evidence>
<dbReference type="CDD" id="cd13874">
    <property type="entry name" value="CuRO_2_CopA"/>
    <property type="match status" value="1"/>
</dbReference>
<dbReference type="InterPro" id="IPR006311">
    <property type="entry name" value="TAT_signal"/>
</dbReference>
<keyword evidence="3" id="KW-0560">Oxidoreductase</keyword>
<dbReference type="InterPro" id="IPR045087">
    <property type="entry name" value="Cu-oxidase_fam"/>
</dbReference>
<evidence type="ECO:0000256" key="4">
    <source>
        <dbReference type="ARBA" id="ARBA00023008"/>
    </source>
</evidence>
<dbReference type="Gene3D" id="2.60.40.420">
    <property type="entry name" value="Cupredoxins - blue copper proteins"/>
    <property type="match status" value="3"/>
</dbReference>
<dbReference type="Pfam" id="PF00394">
    <property type="entry name" value="Cu-oxidase"/>
    <property type="match status" value="1"/>
</dbReference>
<evidence type="ECO:0000256" key="5">
    <source>
        <dbReference type="SAM" id="MobiDB-lite"/>
    </source>
</evidence>
<dbReference type="Proteomes" id="UP001352263">
    <property type="component" value="Unassembled WGS sequence"/>
</dbReference>
<dbReference type="InterPro" id="IPR011707">
    <property type="entry name" value="Cu-oxidase-like_N"/>
</dbReference>
<evidence type="ECO:0000256" key="3">
    <source>
        <dbReference type="ARBA" id="ARBA00023002"/>
    </source>
</evidence>
<dbReference type="InterPro" id="IPR033138">
    <property type="entry name" value="Cu_oxidase_CS"/>
</dbReference>
<keyword evidence="2" id="KW-0479">Metal-binding</keyword>
<dbReference type="PROSITE" id="PS51318">
    <property type="entry name" value="TAT"/>
    <property type="match status" value="1"/>
</dbReference>
<evidence type="ECO:0000256" key="2">
    <source>
        <dbReference type="ARBA" id="ARBA00022723"/>
    </source>
</evidence>
<feature type="compositionally biased region" description="Low complexity" evidence="5">
    <location>
        <begin position="413"/>
        <end position="438"/>
    </location>
</feature>
<dbReference type="InterPro" id="IPR011706">
    <property type="entry name" value="Cu-oxidase_C"/>
</dbReference>
<sequence>MRRHAMSSESTLEQPMRRTFLRGAAAGMMMFALPIGRTAAGTTARVADDIKSIPVSRHYDLTLARTPVNFTGQPASAVTLNGTIPGPLLHFREGDEVSVRLANRLDETTSIHWHGLLVPNAMDGVPGVTFPGVRGGESFEYRFKLRQSGTYWYHSHAILQEPAGFYAPLIIDAAQPEPFQYDRDYVILLSDWTDIPPARVLANLKKTDGFYNYRRQTLTELFAQLQTATSAEERHAIWTERLGWARMRMDPTDFSDGGPEWQYLLQGQRSEDNWTALFAPGERVRLRFINGAAMNFFDVSLPGLDMTVVAADGQNVEPVKVRELRIGNGETYDVIVQPTERRAYTIFAATMARIGFARGTLAPEAGMEAPIPTLGLRPVRKLSEMAGVHGEGEHAQHGSRPAAPAATSQPPGSSSHASLSSAPSADHSAHASANLSHAQPPAAPVTAHETHAATSVHAATVSAIAASAMVRERLSYKDLRSLQPTRNAGEQARTIQLDLTGDMNRYFWTINGKRLSEATFFEARVDEPLRFVLTNKTMMEHPMHLHGAFFTLENGQDAYLPRKHTVIVTPGETVTLNTAFDEQGGWVFHCHLFYHAATGMVQAVIVK</sequence>
<protein>
    <submittedName>
        <fullName evidence="9">Copper resistance system multicopper oxidase</fullName>
    </submittedName>
</protein>
<name>A0ABU6J3C2_9BURK</name>
<dbReference type="InterPro" id="IPR034279">
    <property type="entry name" value="CuRO_3_CopA"/>
</dbReference>
<dbReference type="RefSeq" id="WP_326504887.1">
    <property type="nucleotide sequence ID" value="NZ_JAWIIV010000002.1"/>
</dbReference>
<gene>
    <name evidence="9" type="ORF">RY831_03175</name>
</gene>
<dbReference type="PROSITE" id="PS00080">
    <property type="entry name" value="MULTICOPPER_OXIDASE2"/>
    <property type="match status" value="1"/>
</dbReference>
<feature type="domain" description="Plastocyanin-like" evidence="7">
    <location>
        <begin position="494"/>
        <end position="607"/>
    </location>
</feature>
<dbReference type="EMBL" id="JAWIIV010000002">
    <property type="protein sequence ID" value="MEC4718134.1"/>
    <property type="molecule type" value="Genomic_DNA"/>
</dbReference>
<feature type="domain" description="Plastocyanin-like" evidence="6">
    <location>
        <begin position="184"/>
        <end position="349"/>
    </location>
</feature>
<evidence type="ECO:0000259" key="7">
    <source>
        <dbReference type="Pfam" id="PF07731"/>
    </source>
</evidence>
<feature type="region of interest" description="Disordered" evidence="5">
    <location>
        <begin position="389"/>
        <end position="451"/>
    </location>
</feature>
<reference evidence="9 10" key="1">
    <citation type="submission" date="2023-10" db="EMBL/GenBank/DDBJ databases">
        <title>Noviherbaspirillum sp. CPCC 100848 genome assembly.</title>
        <authorList>
            <person name="Li X.Y."/>
            <person name="Fang X.M."/>
        </authorList>
    </citation>
    <scope>NUCLEOTIDE SEQUENCE [LARGE SCALE GENOMIC DNA]</scope>
    <source>
        <strain evidence="9 10">CPCC 100848</strain>
    </source>
</reference>
<dbReference type="Pfam" id="PF07731">
    <property type="entry name" value="Cu-oxidase_2"/>
    <property type="match status" value="1"/>
</dbReference>
<dbReference type="PANTHER" id="PTHR11709">
    <property type="entry name" value="MULTI-COPPER OXIDASE"/>
    <property type="match status" value="1"/>
</dbReference>
<comment type="caution">
    <text evidence="9">The sequence shown here is derived from an EMBL/GenBank/DDBJ whole genome shotgun (WGS) entry which is preliminary data.</text>
</comment>
<evidence type="ECO:0000313" key="9">
    <source>
        <dbReference type="EMBL" id="MEC4718134.1"/>
    </source>
</evidence>
<proteinExistence type="predicted"/>
<dbReference type="InterPro" id="IPR001117">
    <property type="entry name" value="Cu-oxidase_2nd"/>
</dbReference>
<evidence type="ECO:0000256" key="1">
    <source>
        <dbReference type="ARBA" id="ARBA00004418"/>
    </source>
</evidence>
<accession>A0ABU6J3C2</accession>
<dbReference type="CDD" id="cd13848">
    <property type="entry name" value="CuRO_1_CopA"/>
    <property type="match status" value="1"/>
</dbReference>
<keyword evidence="10" id="KW-1185">Reference proteome</keyword>
<dbReference type="NCBIfam" id="TIGR01480">
    <property type="entry name" value="copper_res_A"/>
    <property type="match status" value="1"/>
</dbReference>
<dbReference type="InterPro" id="IPR002355">
    <property type="entry name" value="Cu_oxidase_Cu_BS"/>
</dbReference>
<keyword evidence="4" id="KW-0186">Copper</keyword>
<organism evidence="9 10">
    <name type="scientific">Noviherbaspirillum album</name>
    <dbReference type="NCBI Taxonomy" id="3080276"/>
    <lineage>
        <taxon>Bacteria</taxon>
        <taxon>Pseudomonadati</taxon>
        <taxon>Pseudomonadota</taxon>
        <taxon>Betaproteobacteria</taxon>
        <taxon>Burkholderiales</taxon>
        <taxon>Oxalobacteraceae</taxon>
        <taxon>Noviherbaspirillum</taxon>
    </lineage>
</organism>
<dbReference type="SUPFAM" id="SSF49503">
    <property type="entry name" value="Cupredoxins"/>
    <property type="match status" value="3"/>
</dbReference>
<evidence type="ECO:0000313" key="10">
    <source>
        <dbReference type="Proteomes" id="UP001352263"/>
    </source>
</evidence>
<dbReference type="InterPro" id="IPR006376">
    <property type="entry name" value="Cu-R_CopA"/>
</dbReference>
<dbReference type="PROSITE" id="PS00079">
    <property type="entry name" value="MULTICOPPER_OXIDASE1"/>
    <property type="match status" value="1"/>
</dbReference>